<dbReference type="SUPFAM" id="SSF52540">
    <property type="entry name" value="P-loop containing nucleoside triphosphate hydrolases"/>
    <property type="match status" value="2"/>
</dbReference>
<evidence type="ECO:0000313" key="4">
    <source>
        <dbReference type="Proteomes" id="UP000297597"/>
    </source>
</evidence>
<evidence type="ECO:0000313" key="3">
    <source>
        <dbReference type="EMBL" id="TEB09341.1"/>
    </source>
</evidence>
<dbReference type="Gene3D" id="3.40.91.30">
    <property type="match status" value="1"/>
</dbReference>
<dbReference type="GO" id="GO:0016787">
    <property type="term" value="F:hydrolase activity"/>
    <property type="evidence" value="ECO:0007669"/>
    <property type="project" value="InterPro"/>
</dbReference>
<feature type="compositionally biased region" description="Acidic residues" evidence="1">
    <location>
        <begin position="482"/>
        <end position="493"/>
    </location>
</feature>
<reference evidence="3 4" key="1">
    <citation type="journal article" date="2018" name="Environ. Microbiol.">
        <title>Novel energy conservation strategies and behaviour of Pelotomaculum schinkii driving syntrophic propionate catabolism.</title>
        <authorList>
            <person name="Hidalgo-Ahumada C.A.P."/>
            <person name="Nobu M.K."/>
            <person name="Narihiro T."/>
            <person name="Tamaki H."/>
            <person name="Liu W.T."/>
            <person name="Kamagata Y."/>
            <person name="Stams A.J.M."/>
            <person name="Imachi H."/>
            <person name="Sousa D.Z."/>
        </authorList>
    </citation>
    <scope>NUCLEOTIDE SEQUENCE [LARGE SCALE GENOMIC DNA]</scope>
    <source>
        <strain evidence="3 4">MGP</strain>
    </source>
</reference>
<dbReference type="OrthoDB" id="9804145at2"/>
<dbReference type="GO" id="GO:0005524">
    <property type="term" value="F:ATP binding"/>
    <property type="evidence" value="ECO:0007669"/>
    <property type="project" value="InterPro"/>
</dbReference>
<dbReference type="NCBIfam" id="NF046055">
    <property type="entry name" value="restr_BPTD_3080"/>
    <property type="match status" value="1"/>
</dbReference>
<dbReference type="AlphaFoldDB" id="A0A4Y7RKL4"/>
<accession>A0A4Y7RKL4</accession>
<gene>
    <name evidence="3" type="ORF">Pmgp_03211</name>
</gene>
<feature type="domain" description="Helicase/UvrB N-terminal" evidence="2">
    <location>
        <begin position="106"/>
        <end position="279"/>
    </location>
</feature>
<dbReference type="Pfam" id="PF04851">
    <property type="entry name" value="ResIII"/>
    <property type="match status" value="1"/>
</dbReference>
<evidence type="ECO:0000259" key="2">
    <source>
        <dbReference type="Pfam" id="PF04851"/>
    </source>
</evidence>
<dbReference type="InterPro" id="IPR027417">
    <property type="entry name" value="P-loop_NTPase"/>
</dbReference>
<dbReference type="Proteomes" id="UP000297597">
    <property type="component" value="Unassembled WGS sequence"/>
</dbReference>
<feature type="region of interest" description="Disordered" evidence="1">
    <location>
        <begin position="481"/>
        <end position="500"/>
    </location>
</feature>
<dbReference type="Gene3D" id="3.40.50.300">
    <property type="entry name" value="P-loop containing nucleotide triphosphate hydrolases"/>
    <property type="match status" value="2"/>
</dbReference>
<comment type="caution">
    <text evidence="3">The sequence shown here is derived from an EMBL/GenBank/DDBJ whole genome shotgun (WGS) entry which is preliminary data.</text>
</comment>
<dbReference type="InterPro" id="IPR050742">
    <property type="entry name" value="Helicase_Restrict-Modif_Enz"/>
</dbReference>
<name>A0A4Y7RKL4_9FIRM</name>
<dbReference type="EMBL" id="QFFZ01000051">
    <property type="protein sequence ID" value="TEB09341.1"/>
    <property type="molecule type" value="Genomic_DNA"/>
</dbReference>
<keyword evidence="4" id="KW-1185">Reference proteome</keyword>
<evidence type="ECO:0000256" key="1">
    <source>
        <dbReference type="SAM" id="MobiDB-lite"/>
    </source>
</evidence>
<dbReference type="PANTHER" id="PTHR47396:SF1">
    <property type="entry name" value="ATP-DEPENDENT HELICASE IRC3-RELATED"/>
    <property type="match status" value="1"/>
</dbReference>
<protein>
    <recommendedName>
        <fullName evidence="2">Helicase/UvrB N-terminal domain-containing protein</fullName>
    </recommendedName>
</protein>
<dbReference type="InterPro" id="IPR006935">
    <property type="entry name" value="Helicase/UvrB_N"/>
</dbReference>
<dbReference type="GO" id="GO:0005829">
    <property type="term" value="C:cytosol"/>
    <property type="evidence" value="ECO:0007669"/>
    <property type="project" value="TreeGrafter"/>
</dbReference>
<sequence>MAGGIDNLIINSPYEKPARHWSYNREKMQFKLAEGRRPAGYVIASGRSRSFDDPGIFIELPLVNKIRKRVNQWRESGYPGVTGITKKLLEHWQDPEERYDRRFFFCQLEAIETLIWLVEAPEHEKAGIEIPSDGGDFRRLCNKMATGSGKTIVMAMTIAWQVLNKVTYPQDTRFSKNVLVVAPGLTVKSRLKVLNPTEVNNYYQEFNIIPPAFFDKLRQGRVLIVNWHILKPLDENSGPKVVKKGPESDEAYVKRVLGEMASVRNIIVINDEAHHAWRVPAESKVKGVKKEEIEEATLWVGGLDRIHRKRGILNCFDFSATPFAPSGKKAAEEALFGWIISDFSLNDAIESGLVKTPRVVVRDGGQLTKDYKSRFYHIYMDEEVKDDINRKAMPYEPLPDLLTNAYYFLGKDWLETKQTWEKTGHPTPPVMITVCNRTETAARIEYAFNHGMILIDELKCPERTLRIDSKVLEEAESRIDSEDIEARDDDDEGGERKLSKKEQAELLRQTVDTVGQAGRPGGPIQNVIAVAMLSEGWDAKTVTHIMGLRAFSSQLLCEQVVGRGLRRTSYEINSKGLFEAEYVNIFGVPFTFLPHEGGDGTPPPPQAPRTCVEPMPEKRQYEIRWPNIVRINHVYRPRLALDLDKVKELEIKPEETPTLAEMAPIVDGKPDVTKLTQIDLEELGQRYRSQKIIFEVTRDIYEQMKPSWAGNKEYLLFQLIKLVEEFINTGKIVIAGLFGRDELKRRILITLNMRKVVHNIFEAIRFENTEAIEPVFDREKPIRSTGDMMTWYTSKPCAITQKSHISHVVFDSTWEASEAFELDHNDNVAACVKNDHLGFEILYIYKGVVRKYRPDFLVRLTNGKMLVLEVKGREDEQSKTKRKFLNEWVQAVNAHGGFGRWYADVSYSIGDLKGIIERYS</sequence>
<organism evidence="3 4">
    <name type="scientific">Pelotomaculum propionicicum</name>
    <dbReference type="NCBI Taxonomy" id="258475"/>
    <lineage>
        <taxon>Bacteria</taxon>
        <taxon>Bacillati</taxon>
        <taxon>Bacillota</taxon>
        <taxon>Clostridia</taxon>
        <taxon>Eubacteriales</taxon>
        <taxon>Desulfotomaculaceae</taxon>
        <taxon>Pelotomaculum</taxon>
    </lineage>
</organism>
<proteinExistence type="predicted"/>
<dbReference type="GO" id="GO:0003677">
    <property type="term" value="F:DNA binding"/>
    <property type="evidence" value="ECO:0007669"/>
    <property type="project" value="InterPro"/>
</dbReference>
<dbReference type="PANTHER" id="PTHR47396">
    <property type="entry name" value="TYPE I RESTRICTION ENZYME ECOKI R PROTEIN"/>
    <property type="match status" value="1"/>
</dbReference>
<dbReference type="RefSeq" id="WP_134215159.1">
    <property type="nucleotide sequence ID" value="NZ_QFFZ01000051.1"/>
</dbReference>